<feature type="transmembrane region" description="Helical" evidence="1">
    <location>
        <begin position="21"/>
        <end position="42"/>
    </location>
</feature>
<keyword evidence="1" id="KW-0812">Transmembrane</keyword>
<dbReference type="AlphaFoldDB" id="A0A9W6QYS5"/>
<keyword evidence="1" id="KW-0472">Membrane</keyword>
<reference evidence="2" key="1">
    <citation type="submission" date="2023-03" db="EMBL/GenBank/DDBJ databases">
        <title>Amycolatopsis taiwanensis NBRC 103393.</title>
        <authorList>
            <person name="Ichikawa N."/>
            <person name="Sato H."/>
            <person name="Tonouchi N."/>
        </authorList>
    </citation>
    <scope>NUCLEOTIDE SEQUENCE</scope>
    <source>
        <strain evidence="2">NBRC 103393</strain>
    </source>
</reference>
<dbReference type="RefSeq" id="WP_285487276.1">
    <property type="nucleotide sequence ID" value="NZ_BSTI01000006.1"/>
</dbReference>
<dbReference type="Proteomes" id="UP001165136">
    <property type="component" value="Unassembled WGS sequence"/>
</dbReference>
<evidence type="ECO:0000313" key="2">
    <source>
        <dbReference type="EMBL" id="GLY66491.1"/>
    </source>
</evidence>
<feature type="transmembrane region" description="Helical" evidence="1">
    <location>
        <begin position="48"/>
        <end position="68"/>
    </location>
</feature>
<protein>
    <submittedName>
        <fullName evidence="2">Uncharacterized protein</fullName>
    </submittedName>
</protein>
<organism evidence="2 3">
    <name type="scientific">Amycolatopsis taiwanensis</name>
    <dbReference type="NCBI Taxonomy" id="342230"/>
    <lineage>
        <taxon>Bacteria</taxon>
        <taxon>Bacillati</taxon>
        <taxon>Actinomycetota</taxon>
        <taxon>Actinomycetes</taxon>
        <taxon>Pseudonocardiales</taxon>
        <taxon>Pseudonocardiaceae</taxon>
        <taxon>Amycolatopsis</taxon>
    </lineage>
</organism>
<comment type="caution">
    <text evidence="2">The sequence shown here is derived from an EMBL/GenBank/DDBJ whole genome shotgun (WGS) entry which is preliminary data.</text>
</comment>
<proteinExistence type="predicted"/>
<evidence type="ECO:0000313" key="3">
    <source>
        <dbReference type="Proteomes" id="UP001165136"/>
    </source>
</evidence>
<evidence type="ECO:0000256" key="1">
    <source>
        <dbReference type="SAM" id="Phobius"/>
    </source>
</evidence>
<accession>A0A9W6QYS5</accession>
<gene>
    <name evidence="2" type="ORF">Atai01_31100</name>
</gene>
<sequence>MHSGSGRGSTGPQRRGRRRAVLFPTGFVVLAGIAGTIVAALFGLAAPAAASGVAVITSTSVLLVELYAEQGFRWYRPRWPVR</sequence>
<keyword evidence="3" id="KW-1185">Reference proteome</keyword>
<name>A0A9W6QYS5_9PSEU</name>
<dbReference type="EMBL" id="BSTI01000006">
    <property type="protein sequence ID" value="GLY66491.1"/>
    <property type="molecule type" value="Genomic_DNA"/>
</dbReference>
<keyword evidence="1" id="KW-1133">Transmembrane helix</keyword>